<proteinExistence type="predicted"/>
<sequence length="43" mass="4998">MAKKLGRCLQSWEIVHHKGIRYTDIRNKSDNLEDNLELTLNGS</sequence>
<organism evidence="1">
    <name type="scientific">marine sediment metagenome</name>
    <dbReference type="NCBI Taxonomy" id="412755"/>
    <lineage>
        <taxon>unclassified sequences</taxon>
        <taxon>metagenomes</taxon>
        <taxon>ecological metagenomes</taxon>
    </lineage>
</organism>
<comment type="caution">
    <text evidence="1">The sequence shown here is derived from an EMBL/GenBank/DDBJ whole genome shotgun (WGS) entry which is preliminary data.</text>
</comment>
<accession>X1C4N9</accession>
<dbReference type="EMBL" id="BART01027266">
    <property type="protein sequence ID" value="GAG91368.1"/>
    <property type="molecule type" value="Genomic_DNA"/>
</dbReference>
<feature type="non-terminal residue" evidence="1">
    <location>
        <position position="43"/>
    </location>
</feature>
<evidence type="ECO:0000313" key="1">
    <source>
        <dbReference type="EMBL" id="GAG91368.1"/>
    </source>
</evidence>
<name>X1C4N9_9ZZZZ</name>
<dbReference type="AlphaFoldDB" id="X1C4N9"/>
<protein>
    <submittedName>
        <fullName evidence="1">Uncharacterized protein</fullName>
    </submittedName>
</protein>
<reference evidence="1" key="1">
    <citation type="journal article" date="2014" name="Front. Microbiol.">
        <title>High frequency of phylogenetically diverse reductive dehalogenase-homologous genes in deep subseafloor sedimentary metagenomes.</title>
        <authorList>
            <person name="Kawai M."/>
            <person name="Futagami T."/>
            <person name="Toyoda A."/>
            <person name="Takaki Y."/>
            <person name="Nishi S."/>
            <person name="Hori S."/>
            <person name="Arai W."/>
            <person name="Tsubouchi T."/>
            <person name="Morono Y."/>
            <person name="Uchiyama I."/>
            <person name="Ito T."/>
            <person name="Fujiyama A."/>
            <person name="Inagaki F."/>
            <person name="Takami H."/>
        </authorList>
    </citation>
    <scope>NUCLEOTIDE SEQUENCE</scope>
    <source>
        <strain evidence="1">Expedition CK06-06</strain>
    </source>
</reference>
<gene>
    <name evidence="1" type="ORF">S01H4_48373</name>
</gene>